<organism evidence="1 2">
    <name type="scientific">Dioscorea alata</name>
    <name type="common">Purple yam</name>
    <dbReference type="NCBI Taxonomy" id="55571"/>
    <lineage>
        <taxon>Eukaryota</taxon>
        <taxon>Viridiplantae</taxon>
        <taxon>Streptophyta</taxon>
        <taxon>Embryophyta</taxon>
        <taxon>Tracheophyta</taxon>
        <taxon>Spermatophyta</taxon>
        <taxon>Magnoliopsida</taxon>
        <taxon>Liliopsida</taxon>
        <taxon>Dioscoreales</taxon>
        <taxon>Dioscoreaceae</taxon>
        <taxon>Dioscorea</taxon>
    </lineage>
</organism>
<keyword evidence="2" id="KW-1185">Reference proteome</keyword>
<reference evidence="2" key="1">
    <citation type="journal article" date="2022" name="Nat. Commun.">
        <title>Chromosome evolution and the genetic basis of agronomically important traits in greater yam.</title>
        <authorList>
            <person name="Bredeson J.V."/>
            <person name="Lyons J.B."/>
            <person name="Oniyinde I.O."/>
            <person name="Okereke N.R."/>
            <person name="Kolade O."/>
            <person name="Nnabue I."/>
            <person name="Nwadili C.O."/>
            <person name="Hribova E."/>
            <person name="Parker M."/>
            <person name="Nwogha J."/>
            <person name="Shu S."/>
            <person name="Carlson J."/>
            <person name="Kariba R."/>
            <person name="Muthemba S."/>
            <person name="Knop K."/>
            <person name="Barton G.J."/>
            <person name="Sherwood A.V."/>
            <person name="Lopez-Montes A."/>
            <person name="Asiedu R."/>
            <person name="Jamnadass R."/>
            <person name="Muchugi A."/>
            <person name="Goodstein D."/>
            <person name="Egesi C.N."/>
            <person name="Featherston J."/>
            <person name="Asfaw A."/>
            <person name="Simpson G.G."/>
            <person name="Dolezel J."/>
            <person name="Hendre P.S."/>
            <person name="Van Deynze A."/>
            <person name="Kumar P.L."/>
            <person name="Obidiegwu J.E."/>
            <person name="Bhattacharjee R."/>
            <person name="Rokhsar D.S."/>
        </authorList>
    </citation>
    <scope>NUCLEOTIDE SEQUENCE [LARGE SCALE GENOMIC DNA]</scope>
    <source>
        <strain evidence="2">cv. TDa95/00328</strain>
    </source>
</reference>
<evidence type="ECO:0000313" key="1">
    <source>
        <dbReference type="EMBL" id="KAH7660155.1"/>
    </source>
</evidence>
<dbReference type="Proteomes" id="UP000827976">
    <property type="component" value="Chromosome 16"/>
</dbReference>
<sequence length="76" mass="8660">MRERERERRWRMIEGFAPTSRQTGGDVWSSSNGSAGRLIVMVFGILGSYYLAFRLTGKLGPNQFVTELPESTLYDL</sequence>
<dbReference type="EMBL" id="CM037026">
    <property type="protein sequence ID" value="KAH7660155.1"/>
    <property type="molecule type" value="Genomic_DNA"/>
</dbReference>
<evidence type="ECO:0000313" key="2">
    <source>
        <dbReference type="Proteomes" id="UP000827976"/>
    </source>
</evidence>
<protein>
    <submittedName>
        <fullName evidence="1">Uncharacterized protein</fullName>
    </submittedName>
</protein>
<gene>
    <name evidence="1" type="ORF">IHE45_16G080800</name>
</gene>
<name>A0ACB7UIP4_DIOAL</name>
<accession>A0ACB7UIP4</accession>
<comment type="caution">
    <text evidence="1">The sequence shown here is derived from an EMBL/GenBank/DDBJ whole genome shotgun (WGS) entry which is preliminary data.</text>
</comment>
<proteinExistence type="predicted"/>